<organism evidence="2 3">
    <name type="scientific">Tenacibaculum jejuense</name>
    <dbReference type="NCBI Taxonomy" id="584609"/>
    <lineage>
        <taxon>Bacteria</taxon>
        <taxon>Pseudomonadati</taxon>
        <taxon>Bacteroidota</taxon>
        <taxon>Flavobacteriia</taxon>
        <taxon>Flavobacteriales</taxon>
        <taxon>Flavobacteriaceae</taxon>
        <taxon>Tenacibaculum</taxon>
    </lineage>
</organism>
<reference evidence="2 3" key="1">
    <citation type="submission" date="2017-07" db="EMBL/GenBank/DDBJ databases">
        <authorList>
            <person name="Sun Z.S."/>
            <person name="Albrecht U."/>
            <person name="Echele G."/>
            <person name="Lee C.C."/>
        </authorList>
    </citation>
    <scope>NUCLEOTIDE SEQUENCE [LARGE SCALE GENOMIC DNA]</scope>
    <source>
        <strain evidence="3">type strain: KCTC 22618</strain>
    </source>
</reference>
<dbReference type="EMBL" id="LT899436">
    <property type="protein sequence ID" value="SNR14464.1"/>
    <property type="molecule type" value="Genomic_DNA"/>
</dbReference>
<dbReference type="Proteomes" id="UP000215214">
    <property type="component" value="Chromosome TJEJU"/>
</dbReference>
<sequence>MKYSNNSVENRFVKKKIYNEFFVMFVFGLVICTYLLYQNSIIGNAQLKASDIPKGLLIFQGFYIGAALVAGWKALNSITPRIFLVLPVIGWVIYFILKLFLSSIIGVFILPIRLIQRIRQLYLIKRQSNTTAQ</sequence>
<dbReference type="AlphaFoldDB" id="A0A238U7J8"/>
<name>A0A238U7J8_9FLAO</name>
<evidence type="ECO:0000313" key="2">
    <source>
        <dbReference type="EMBL" id="SNR14464.1"/>
    </source>
</evidence>
<gene>
    <name evidence="2" type="ORF">TJEJU_0688</name>
</gene>
<feature type="transmembrane region" description="Helical" evidence="1">
    <location>
        <begin position="82"/>
        <end position="110"/>
    </location>
</feature>
<feature type="transmembrane region" description="Helical" evidence="1">
    <location>
        <begin position="57"/>
        <end position="75"/>
    </location>
</feature>
<protein>
    <submittedName>
        <fullName evidence="2">Uncharacterized protein</fullName>
    </submittedName>
</protein>
<keyword evidence="1" id="KW-0812">Transmembrane</keyword>
<evidence type="ECO:0000256" key="1">
    <source>
        <dbReference type="SAM" id="Phobius"/>
    </source>
</evidence>
<keyword evidence="3" id="KW-1185">Reference proteome</keyword>
<evidence type="ECO:0000313" key="3">
    <source>
        <dbReference type="Proteomes" id="UP000215214"/>
    </source>
</evidence>
<keyword evidence="1" id="KW-1133">Transmembrane helix</keyword>
<dbReference type="KEGG" id="tje:TJEJU_0688"/>
<keyword evidence="1" id="KW-0472">Membrane</keyword>
<feature type="transmembrane region" description="Helical" evidence="1">
    <location>
        <begin position="21"/>
        <end position="37"/>
    </location>
</feature>
<proteinExistence type="predicted"/>
<accession>A0A238U7J8</accession>